<dbReference type="Proteomes" id="UP001258017">
    <property type="component" value="Unassembled WGS sequence"/>
</dbReference>
<organism evidence="1 2">
    <name type="scientific">Odynerus spinipes</name>
    <dbReference type="NCBI Taxonomy" id="1348599"/>
    <lineage>
        <taxon>Eukaryota</taxon>
        <taxon>Metazoa</taxon>
        <taxon>Ecdysozoa</taxon>
        <taxon>Arthropoda</taxon>
        <taxon>Hexapoda</taxon>
        <taxon>Insecta</taxon>
        <taxon>Pterygota</taxon>
        <taxon>Neoptera</taxon>
        <taxon>Endopterygota</taxon>
        <taxon>Hymenoptera</taxon>
        <taxon>Apocrita</taxon>
        <taxon>Aculeata</taxon>
        <taxon>Vespoidea</taxon>
        <taxon>Vespidae</taxon>
        <taxon>Eumeninae</taxon>
        <taxon>Odynerus</taxon>
    </lineage>
</organism>
<keyword evidence="2" id="KW-1185">Reference proteome</keyword>
<name>A0AAD9RRH2_9HYME</name>
<gene>
    <name evidence="1" type="ORF">KPH14_006475</name>
</gene>
<accession>A0AAD9RRH2</accession>
<reference evidence="1" key="1">
    <citation type="submission" date="2021-08" db="EMBL/GenBank/DDBJ databases">
        <authorList>
            <person name="Misof B."/>
            <person name="Oliver O."/>
            <person name="Podsiadlowski L."/>
            <person name="Donath A."/>
            <person name="Peters R."/>
            <person name="Mayer C."/>
            <person name="Rust J."/>
            <person name="Gunkel S."/>
            <person name="Lesny P."/>
            <person name="Martin S."/>
            <person name="Oeyen J.P."/>
            <person name="Petersen M."/>
            <person name="Panagiotis P."/>
            <person name="Wilbrandt J."/>
            <person name="Tanja T."/>
        </authorList>
    </citation>
    <scope>NUCLEOTIDE SEQUENCE</scope>
    <source>
        <strain evidence="1">GBR_01_08_01A</strain>
        <tissue evidence="1">Thorax + abdomen</tissue>
    </source>
</reference>
<dbReference type="AlphaFoldDB" id="A0AAD9RRH2"/>
<protein>
    <submittedName>
        <fullName evidence="1">Uncharacterized protein</fullName>
    </submittedName>
</protein>
<sequence length="291" mass="33127">MAKIDTVMSEFYDVLYKLRYPEITKAESQSIGSIIFTGENRIHLLSWLLTEKIPHIAPVLAKLKGSALQGKLAKYYSHLGICINEDILLAFFQGNCTLNEQLPTLILLLEFIKNTFIDITDIPNNEEESVANLLKLHFTENTNNSGNVTSKLSYSEAINYFEDLKRLDKPNKQSETSIIEELSSDNIGPNSVEQKGNFILQIDKFIDAYESVPCWLVSDAKIKNTTENSINTDVRNIYSDFMVLKQVLHMKDEISQLVIPQEPQKRHTPLNSVVEDIVICTDENICTMYIE</sequence>
<reference evidence="1" key="2">
    <citation type="journal article" date="2023" name="Commun. Biol.">
        <title>Intrasexual cuticular hydrocarbon dimorphism in a wasp sheds light on hydrocarbon biosynthesis genes in Hymenoptera.</title>
        <authorList>
            <person name="Moris V.C."/>
            <person name="Podsiadlowski L."/>
            <person name="Martin S."/>
            <person name="Oeyen J.P."/>
            <person name="Donath A."/>
            <person name="Petersen M."/>
            <person name="Wilbrandt J."/>
            <person name="Misof B."/>
            <person name="Liedtke D."/>
            <person name="Thamm M."/>
            <person name="Scheiner R."/>
            <person name="Schmitt T."/>
            <person name="Niehuis O."/>
        </authorList>
    </citation>
    <scope>NUCLEOTIDE SEQUENCE</scope>
    <source>
        <strain evidence="1">GBR_01_08_01A</strain>
    </source>
</reference>
<evidence type="ECO:0000313" key="1">
    <source>
        <dbReference type="EMBL" id="KAK2584018.1"/>
    </source>
</evidence>
<proteinExistence type="predicted"/>
<dbReference type="EMBL" id="JAIFRP010000026">
    <property type="protein sequence ID" value="KAK2584018.1"/>
    <property type="molecule type" value="Genomic_DNA"/>
</dbReference>
<comment type="caution">
    <text evidence="1">The sequence shown here is derived from an EMBL/GenBank/DDBJ whole genome shotgun (WGS) entry which is preliminary data.</text>
</comment>
<evidence type="ECO:0000313" key="2">
    <source>
        <dbReference type="Proteomes" id="UP001258017"/>
    </source>
</evidence>